<comment type="caution">
    <text evidence="1">The sequence shown here is derived from an EMBL/GenBank/DDBJ whole genome shotgun (WGS) entry which is preliminary data.</text>
</comment>
<organism evidence="1 2">
    <name type="scientific">Durusdinium trenchii</name>
    <dbReference type="NCBI Taxonomy" id="1381693"/>
    <lineage>
        <taxon>Eukaryota</taxon>
        <taxon>Sar</taxon>
        <taxon>Alveolata</taxon>
        <taxon>Dinophyceae</taxon>
        <taxon>Suessiales</taxon>
        <taxon>Symbiodiniaceae</taxon>
        <taxon>Durusdinium</taxon>
    </lineage>
</organism>
<evidence type="ECO:0000313" key="1">
    <source>
        <dbReference type="EMBL" id="CAK8992390.1"/>
    </source>
</evidence>
<accession>A0ABP0HU01</accession>
<keyword evidence="2" id="KW-1185">Reference proteome</keyword>
<dbReference type="Proteomes" id="UP001642484">
    <property type="component" value="Unassembled WGS sequence"/>
</dbReference>
<name>A0ABP0HU01_9DINO</name>
<dbReference type="InterPro" id="IPR027417">
    <property type="entry name" value="P-loop_NTPase"/>
</dbReference>
<evidence type="ECO:0000313" key="2">
    <source>
        <dbReference type="Proteomes" id="UP001642484"/>
    </source>
</evidence>
<proteinExistence type="predicted"/>
<dbReference type="Gene3D" id="3.40.50.300">
    <property type="entry name" value="P-loop containing nucleotide triphosphate hydrolases"/>
    <property type="match status" value="1"/>
</dbReference>
<sequence>MAAQLAYNGSLFPLGLYPRDHALGLRAVKRLREGFAFVGLTEEWDLSICLFHTMFGGPCHSSEFHNARKSHHLKNADGSYDTSVLQGYQDEIDGLVYAEAVRLFRQNLAVHNVSVDSCQPCFADAGVHP</sequence>
<protein>
    <submittedName>
        <fullName evidence="1">Uncharacterized protein</fullName>
    </submittedName>
</protein>
<reference evidence="1 2" key="1">
    <citation type="submission" date="2024-02" db="EMBL/GenBank/DDBJ databases">
        <authorList>
            <person name="Chen Y."/>
            <person name="Shah S."/>
            <person name="Dougan E. K."/>
            <person name="Thang M."/>
            <person name="Chan C."/>
        </authorList>
    </citation>
    <scope>NUCLEOTIDE SEQUENCE [LARGE SCALE GENOMIC DNA]</scope>
</reference>
<gene>
    <name evidence="1" type="ORF">CCMP2556_LOCUS2845</name>
</gene>
<dbReference type="EMBL" id="CAXAMN010001113">
    <property type="protein sequence ID" value="CAK8992390.1"/>
    <property type="molecule type" value="Genomic_DNA"/>
</dbReference>